<evidence type="ECO:0000313" key="1">
    <source>
        <dbReference type="EMBL" id="KID58779.1"/>
    </source>
</evidence>
<dbReference type="SUPFAM" id="SSF47336">
    <property type="entry name" value="ACP-like"/>
    <property type="match status" value="1"/>
</dbReference>
<name>A0A0C1MNY4_9GAMM</name>
<organism evidence="1 2">
    <name type="scientific">Pseudoalteromonas luteoviolacea</name>
    <dbReference type="NCBI Taxonomy" id="43657"/>
    <lineage>
        <taxon>Bacteria</taxon>
        <taxon>Pseudomonadati</taxon>
        <taxon>Pseudomonadota</taxon>
        <taxon>Gammaproteobacteria</taxon>
        <taxon>Alteromonadales</taxon>
        <taxon>Pseudoalteromonadaceae</taxon>
        <taxon>Pseudoalteromonas</taxon>
    </lineage>
</organism>
<dbReference type="RefSeq" id="WP_039607948.1">
    <property type="nucleotide sequence ID" value="NZ_JWIC01000003.1"/>
</dbReference>
<dbReference type="AlphaFoldDB" id="A0A0C1MNY4"/>
<evidence type="ECO:0000313" key="2">
    <source>
        <dbReference type="Proteomes" id="UP000031327"/>
    </source>
</evidence>
<dbReference type="Gene3D" id="3.40.50.12780">
    <property type="entry name" value="N-terminal domain of ligase-like"/>
    <property type="match status" value="1"/>
</dbReference>
<accession>A0A0C1MNY4</accession>
<comment type="caution">
    <text evidence="1">The sequence shown here is derived from an EMBL/GenBank/DDBJ whole genome shotgun (WGS) entry which is preliminary data.</text>
</comment>
<dbReference type="Gene3D" id="1.10.1200.10">
    <property type="entry name" value="ACP-like"/>
    <property type="match status" value="1"/>
</dbReference>
<dbReference type="Proteomes" id="UP000031327">
    <property type="component" value="Unassembled WGS sequence"/>
</dbReference>
<dbReference type="InterPro" id="IPR045851">
    <property type="entry name" value="AMP-bd_C_sf"/>
</dbReference>
<dbReference type="InterPro" id="IPR042099">
    <property type="entry name" value="ANL_N_sf"/>
</dbReference>
<reference evidence="1 2" key="1">
    <citation type="submission" date="2014-12" db="EMBL/GenBank/DDBJ databases">
        <title>Draft Genome Sequence of Pseudoalteromonas luteoviolacea HI1.</title>
        <authorList>
            <person name="Asahina A.Y."/>
            <person name="Hadfield M.G."/>
        </authorList>
    </citation>
    <scope>NUCLEOTIDE SEQUENCE [LARGE SCALE GENOMIC DNA]</scope>
    <source>
        <strain evidence="1 2">HI1</strain>
    </source>
</reference>
<sequence>MKDFEGLVNQVRRQIVISVELEESEIAQLSDDDDLLGSPLFLDSVDLLQIYADCQRKFGVVFNNADYEGTHTVSSIVTRTISAKETKSTSTDSAQFYSSDGKHYSSAEFKQHIAHLITVLQSAGFDKTKPLRVLDVDPVKMMMVAVAAVFSGYKPLMSAQPQGENAVSFAQLLSKQGEASSMLDAKCIFQQLATLPSKAVIFFETSGSTGVPVRIEKSLASMVQEVEELTTLFDFSGLDLIDAYVSPVHMYGFIWSFLLPLKLEIPVLYQSNTLLRPAPETVNHVMAVIVPSIWQSLSDALTAQYCYIVNSGGKFGEQRDAQFAERVQSKLPDLQGIDVLGSTETGAIAYRMMGQDHIQTYQLLPTVSLQPSDGEHLIYSDFLPLGVECAPLDDKIEILANNKILHLGRKDSVFKFKGKRYSLKAIEDKLSQLFLGHALRVYFIEQADSVRGGELIAFVAKESSHFDITDEVRALFQDLPIPKIEFIDELPTNAMGKVTLQGLQEKVRNARV</sequence>
<proteinExistence type="predicted"/>
<dbReference type="OrthoDB" id="9787658at2"/>
<dbReference type="Gene3D" id="3.30.300.30">
    <property type="match status" value="1"/>
</dbReference>
<protein>
    <recommendedName>
        <fullName evidence="3">Acyl-CoA synthetase</fullName>
    </recommendedName>
</protein>
<dbReference type="EMBL" id="JWIC01000003">
    <property type="protein sequence ID" value="KID58779.1"/>
    <property type="molecule type" value="Genomic_DNA"/>
</dbReference>
<evidence type="ECO:0008006" key="3">
    <source>
        <dbReference type="Google" id="ProtNLM"/>
    </source>
</evidence>
<gene>
    <name evidence="1" type="ORF">JF50_02645</name>
</gene>
<dbReference type="InterPro" id="IPR036736">
    <property type="entry name" value="ACP-like_sf"/>
</dbReference>
<dbReference type="SUPFAM" id="SSF56801">
    <property type="entry name" value="Acetyl-CoA synthetase-like"/>
    <property type="match status" value="1"/>
</dbReference>